<dbReference type="AlphaFoldDB" id="A0A382TCC7"/>
<organism evidence="1">
    <name type="scientific">marine metagenome</name>
    <dbReference type="NCBI Taxonomy" id="408172"/>
    <lineage>
        <taxon>unclassified sequences</taxon>
        <taxon>metagenomes</taxon>
        <taxon>ecological metagenomes</taxon>
    </lineage>
</organism>
<dbReference type="InterPro" id="IPR023198">
    <property type="entry name" value="PGP-like_dom2"/>
</dbReference>
<gene>
    <name evidence="1" type="ORF">METZ01_LOCUS372289</name>
</gene>
<name>A0A382TCC7_9ZZZZ</name>
<dbReference type="Pfam" id="PF13419">
    <property type="entry name" value="HAD_2"/>
    <property type="match status" value="1"/>
</dbReference>
<dbReference type="EMBL" id="UINC01135347">
    <property type="protein sequence ID" value="SVD19435.1"/>
    <property type="molecule type" value="Genomic_DNA"/>
</dbReference>
<dbReference type="InterPro" id="IPR041492">
    <property type="entry name" value="HAD_2"/>
</dbReference>
<evidence type="ECO:0008006" key="2">
    <source>
        <dbReference type="Google" id="ProtNLM"/>
    </source>
</evidence>
<protein>
    <recommendedName>
        <fullName evidence="2">Haloacid dehalogenase-like hydrolase</fullName>
    </recommendedName>
</protein>
<proteinExistence type="predicted"/>
<dbReference type="SUPFAM" id="SSF56784">
    <property type="entry name" value="HAD-like"/>
    <property type="match status" value="1"/>
</dbReference>
<dbReference type="CDD" id="cd01427">
    <property type="entry name" value="HAD_like"/>
    <property type="match status" value="1"/>
</dbReference>
<sequence>MKIGMFDVNKVNNIIFDCDGVILNSNQLKTKAYYKATFPSYGHELASSLTTYLAKNTGKPRDHFFDYFLRNIVPSDISGPGLKELVSEVTKEIYKGLMECEVSPCLFELREKTPDTKWFLVSGGVEKELRDVFRNRSLFDLFDGGIYGGPMTKDEILSSLINKNHIKFPALSIGDSQYDYEVASRAKLDFLFVSGWSEFKDWRNYCNSNKILSINSLCNLL</sequence>
<dbReference type="Gene3D" id="3.40.50.1000">
    <property type="entry name" value="HAD superfamily/HAD-like"/>
    <property type="match status" value="1"/>
</dbReference>
<dbReference type="InterPro" id="IPR036412">
    <property type="entry name" value="HAD-like_sf"/>
</dbReference>
<accession>A0A382TCC7</accession>
<evidence type="ECO:0000313" key="1">
    <source>
        <dbReference type="EMBL" id="SVD19435.1"/>
    </source>
</evidence>
<dbReference type="InterPro" id="IPR023214">
    <property type="entry name" value="HAD_sf"/>
</dbReference>
<reference evidence="1" key="1">
    <citation type="submission" date="2018-05" db="EMBL/GenBank/DDBJ databases">
        <authorList>
            <person name="Lanie J.A."/>
            <person name="Ng W.-L."/>
            <person name="Kazmierczak K.M."/>
            <person name="Andrzejewski T.M."/>
            <person name="Davidsen T.M."/>
            <person name="Wayne K.J."/>
            <person name="Tettelin H."/>
            <person name="Glass J.I."/>
            <person name="Rusch D."/>
            <person name="Podicherti R."/>
            <person name="Tsui H.-C.T."/>
            <person name="Winkler M.E."/>
        </authorList>
    </citation>
    <scope>NUCLEOTIDE SEQUENCE</scope>
</reference>
<dbReference type="Gene3D" id="1.10.150.240">
    <property type="entry name" value="Putative phosphatase, domain 2"/>
    <property type="match status" value="1"/>
</dbReference>